<gene>
    <name evidence="2" type="ORF">UFOPK4337_01174</name>
</gene>
<reference evidence="2" key="1">
    <citation type="submission" date="2020-05" db="EMBL/GenBank/DDBJ databases">
        <authorList>
            <person name="Chiriac C."/>
            <person name="Salcher M."/>
            <person name="Ghai R."/>
            <person name="Kavagutti S V."/>
        </authorList>
    </citation>
    <scope>NUCLEOTIDE SEQUENCE</scope>
</reference>
<evidence type="ECO:0000313" key="2">
    <source>
        <dbReference type="EMBL" id="CAB5062489.1"/>
    </source>
</evidence>
<organism evidence="2">
    <name type="scientific">freshwater metagenome</name>
    <dbReference type="NCBI Taxonomy" id="449393"/>
    <lineage>
        <taxon>unclassified sequences</taxon>
        <taxon>metagenomes</taxon>
        <taxon>ecological metagenomes</taxon>
    </lineage>
</organism>
<feature type="domain" description="Neutral/alkaline non-lysosomal ceramidase N-terminal" evidence="1">
    <location>
        <begin position="5"/>
        <end position="230"/>
    </location>
</feature>
<evidence type="ECO:0000259" key="1">
    <source>
        <dbReference type="Pfam" id="PF04734"/>
    </source>
</evidence>
<dbReference type="InterPro" id="IPR031329">
    <property type="entry name" value="NEUT/ALK_ceramidase_N"/>
</dbReference>
<proteinExistence type="predicted"/>
<dbReference type="AlphaFoldDB" id="A0A6J7U8M9"/>
<sequence>MTLLAGAVSIDITPPIGIHLHNWAYSPHSTATGIHQPLKAQILAVGNDETGVIQLLVSVDFGWWMSAADEWTFRSAILQATELPEAQLILALTHTHSGPSISREDRDRPGGHLIEPYLDSVQEKIGIAANEIMTKMVPSFIDWGYGLCSLAMNRDMYRSTEKRYVLAANDDVVADSTLLIGRITSQDDRPIAVIANYAAHPTSLGGLNSKISPDFIGSARELVEKENGGVFVYLQGASGDLSPCQQYAENTDIAEKNGLILGHAVLSTLHGMLDPGKTLTYDVTVESGAPLGTFISQLKPQVSVQVSEIRKLSLRTQKNEPPPTTNPVIMADRILRASRIIGNVGSDSTEFPVTFWKMGEAIFVAYPGEAYSLLQESLREAFPKRALLFINLANGAHCGYVAPQIAYDTARYPAWQSPLHAGSLEQLIEFCKGYISQDRA</sequence>
<dbReference type="Pfam" id="PF04734">
    <property type="entry name" value="Ceramidase_alk"/>
    <property type="match status" value="1"/>
</dbReference>
<protein>
    <submittedName>
        <fullName evidence="2">Unannotated protein</fullName>
    </submittedName>
</protein>
<accession>A0A6J7U8M9</accession>
<name>A0A6J7U8M9_9ZZZZ</name>
<dbReference type="EMBL" id="CAFBQM010000073">
    <property type="protein sequence ID" value="CAB5062489.1"/>
    <property type="molecule type" value="Genomic_DNA"/>
</dbReference>